<proteinExistence type="predicted"/>
<dbReference type="Gene3D" id="3.40.1350.10">
    <property type="match status" value="1"/>
</dbReference>
<dbReference type="Proteomes" id="UP000229674">
    <property type="component" value="Unassembled WGS sequence"/>
</dbReference>
<dbReference type="InterPro" id="IPR007560">
    <property type="entry name" value="Restrct_endonuc_IV_Mrr"/>
</dbReference>
<feature type="domain" description="ATP-cone" evidence="4">
    <location>
        <begin position="5"/>
        <end position="86"/>
    </location>
</feature>
<comment type="caution">
    <text evidence="5">The sequence shown here is derived from an EMBL/GenBank/DDBJ whole genome shotgun (WGS) entry which is preliminary data.</text>
</comment>
<dbReference type="CDD" id="cd22308">
    <property type="entry name" value="Af1548-like"/>
    <property type="match status" value="1"/>
</dbReference>
<keyword evidence="2 3" id="KW-0067">ATP-binding</keyword>
<dbReference type="GO" id="GO:0003677">
    <property type="term" value="F:DNA binding"/>
    <property type="evidence" value="ECO:0007669"/>
    <property type="project" value="InterPro"/>
</dbReference>
<dbReference type="InterPro" id="IPR011335">
    <property type="entry name" value="Restrct_endonuc-II-like"/>
</dbReference>
<gene>
    <name evidence="5" type="ORF">CO020_00460</name>
</gene>
<keyword evidence="1 3" id="KW-0547">Nucleotide-binding</keyword>
<dbReference type="Pfam" id="PF04471">
    <property type="entry name" value="Mrr_cat"/>
    <property type="match status" value="1"/>
</dbReference>
<accession>A0A2M8G1W3</accession>
<evidence type="ECO:0000313" key="5">
    <source>
        <dbReference type="EMBL" id="PJC65472.1"/>
    </source>
</evidence>
<name>A0A2M8G1W3_9BACT</name>
<dbReference type="InterPro" id="IPR011856">
    <property type="entry name" value="tRNA_endonuc-like_dom_sf"/>
</dbReference>
<organism evidence="5 6">
    <name type="scientific">Candidatus Colwellbacteria bacterium CG_4_9_14_0_2_um_filter_50_12</name>
    <dbReference type="NCBI Taxonomy" id="1974538"/>
    <lineage>
        <taxon>Bacteria</taxon>
        <taxon>Candidatus Colwelliibacteriota</taxon>
    </lineage>
</organism>
<evidence type="ECO:0000256" key="2">
    <source>
        <dbReference type="ARBA" id="ARBA00022840"/>
    </source>
</evidence>
<dbReference type="GO" id="GO:0005524">
    <property type="term" value="F:ATP binding"/>
    <property type="evidence" value="ECO:0007669"/>
    <property type="project" value="UniProtKB-UniRule"/>
</dbReference>
<protein>
    <submittedName>
        <fullName evidence="5">ATPase</fullName>
    </submittedName>
</protein>
<dbReference type="AlphaFoldDB" id="A0A2M8G1W3"/>
<dbReference type="InterPro" id="IPR005144">
    <property type="entry name" value="ATP-cone_dom"/>
</dbReference>
<evidence type="ECO:0000256" key="3">
    <source>
        <dbReference type="PROSITE-ProRule" id="PRU00492"/>
    </source>
</evidence>
<dbReference type="EMBL" id="PFQX01000020">
    <property type="protein sequence ID" value="PJC65472.1"/>
    <property type="molecule type" value="Genomic_DNA"/>
</dbReference>
<evidence type="ECO:0000256" key="1">
    <source>
        <dbReference type="ARBA" id="ARBA00022741"/>
    </source>
</evidence>
<dbReference type="Pfam" id="PF03477">
    <property type="entry name" value="ATP-cone"/>
    <property type="match status" value="1"/>
</dbReference>
<dbReference type="PROSITE" id="PS51161">
    <property type="entry name" value="ATP_CONE"/>
    <property type="match status" value="1"/>
</dbReference>
<dbReference type="SUPFAM" id="SSF52980">
    <property type="entry name" value="Restriction endonuclease-like"/>
    <property type="match status" value="1"/>
</dbReference>
<evidence type="ECO:0000313" key="6">
    <source>
        <dbReference type="Proteomes" id="UP000229674"/>
    </source>
</evidence>
<sequence length="279" mass="31292">MSEPVFVVKASGEREPFSDEKLRRSLQRAGAPAKAIDDISKHMRVELKDGMTTAEIYRRAFSILKHEGRHFAARYSLKRAIMGLGPTGHPFEKFVGEILKTQGYSNVQVGKIIQGICVAHEVDVVAEKDERRIMVELKFHNTPGIRTDVKVALYVQARFEDIDKQWKHEPSHGIQIHEAWLMTNTKLTSEAIAYGKCVGMKVIGWSYPAGGSLQHLVERSGLHPVTSLTTLSRAQKVQFLDRGIIVCKDIQNNRDIIMSLGVSEAKFNQIVKEAGELCI</sequence>
<dbReference type="GO" id="GO:0004519">
    <property type="term" value="F:endonuclease activity"/>
    <property type="evidence" value="ECO:0007669"/>
    <property type="project" value="InterPro"/>
</dbReference>
<reference evidence="6" key="1">
    <citation type="submission" date="2017-09" db="EMBL/GenBank/DDBJ databases">
        <title>Depth-based differentiation of microbial function through sediment-hosted aquifers and enrichment of novel symbionts in the deep terrestrial subsurface.</title>
        <authorList>
            <person name="Probst A.J."/>
            <person name="Ladd B."/>
            <person name="Jarett J.K."/>
            <person name="Geller-Mcgrath D.E."/>
            <person name="Sieber C.M.K."/>
            <person name="Emerson J.B."/>
            <person name="Anantharaman K."/>
            <person name="Thomas B.C."/>
            <person name="Malmstrom R."/>
            <person name="Stieglmeier M."/>
            <person name="Klingl A."/>
            <person name="Woyke T."/>
            <person name="Ryan C.M."/>
            <person name="Banfield J.F."/>
        </authorList>
    </citation>
    <scope>NUCLEOTIDE SEQUENCE [LARGE SCALE GENOMIC DNA]</scope>
</reference>
<evidence type="ECO:0000259" key="4">
    <source>
        <dbReference type="PROSITE" id="PS51161"/>
    </source>
</evidence>
<dbReference type="GO" id="GO:0009307">
    <property type="term" value="P:DNA restriction-modification system"/>
    <property type="evidence" value="ECO:0007669"/>
    <property type="project" value="InterPro"/>
</dbReference>